<dbReference type="CDD" id="cd12108">
    <property type="entry name" value="Hr-like"/>
    <property type="match status" value="1"/>
</dbReference>
<keyword evidence="3" id="KW-1185">Reference proteome</keyword>
<protein>
    <submittedName>
        <fullName evidence="2">Hemerythrin domain-containing protein</fullName>
    </submittedName>
</protein>
<dbReference type="Pfam" id="PF01814">
    <property type="entry name" value="Hemerythrin"/>
    <property type="match status" value="1"/>
</dbReference>
<dbReference type="InterPro" id="IPR012312">
    <property type="entry name" value="Hemerythrin-like"/>
</dbReference>
<accession>A0ABU3WLW1</accession>
<dbReference type="Proteomes" id="UP001275440">
    <property type="component" value="Unassembled WGS sequence"/>
</dbReference>
<comment type="caution">
    <text evidence="2">The sequence shown here is derived from an EMBL/GenBank/DDBJ whole genome shotgun (WGS) entry which is preliminary data.</text>
</comment>
<proteinExistence type="predicted"/>
<organism evidence="2 3">
    <name type="scientific">Rhodococcus zopfii</name>
    <dbReference type="NCBI Taxonomy" id="43772"/>
    <lineage>
        <taxon>Bacteria</taxon>
        <taxon>Bacillati</taxon>
        <taxon>Actinomycetota</taxon>
        <taxon>Actinomycetes</taxon>
        <taxon>Mycobacteriales</taxon>
        <taxon>Nocardiaceae</taxon>
        <taxon>Rhodococcus</taxon>
    </lineage>
</organism>
<gene>
    <name evidence="2" type="ORF">F8M49_05125</name>
</gene>
<evidence type="ECO:0000259" key="1">
    <source>
        <dbReference type="Pfam" id="PF01814"/>
    </source>
</evidence>
<sequence>MISDPNGPADTRMMGIVHSALRRDLIRTRIVLDAGPVPDDRRVRLSEHILWLMDFLRHHHEGEDTALYPLVVRCNPDAATLVRRMDEDHRRIEPAITELEEAARQFGEPKSDSQARVGAALTALSDVLLPHLEREELDMMPVVSETITDAQWRTWDEEANIAPKSMSVLGKEGVWLIDGLDDASRDHVVHLVPAVPRFLLLHVLGIGNRRHFAAVWSGTDAAAVPSQPIARASGRLP</sequence>
<dbReference type="Gene3D" id="1.20.120.520">
    <property type="entry name" value="nmb1532 protein domain like"/>
    <property type="match status" value="1"/>
</dbReference>
<evidence type="ECO:0000313" key="3">
    <source>
        <dbReference type="Proteomes" id="UP001275440"/>
    </source>
</evidence>
<reference evidence="2 3" key="1">
    <citation type="submission" date="2019-10" db="EMBL/GenBank/DDBJ databases">
        <title>Draft Genome Assembly of Rhodococcus zopfii DSM44189.</title>
        <authorList>
            <person name="Sutton J.M."/>
            <person name="Akob D.M."/>
            <person name="Bushman T.J."/>
        </authorList>
    </citation>
    <scope>NUCLEOTIDE SEQUENCE [LARGE SCALE GENOMIC DNA]</scope>
    <source>
        <strain evidence="2 3">DSM 44189</strain>
    </source>
</reference>
<evidence type="ECO:0000313" key="2">
    <source>
        <dbReference type="EMBL" id="MDV2474962.1"/>
    </source>
</evidence>
<dbReference type="EMBL" id="WBMO01000001">
    <property type="protein sequence ID" value="MDV2474962.1"/>
    <property type="molecule type" value="Genomic_DNA"/>
</dbReference>
<feature type="domain" description="Hemerythrin-like" evidence="1">
    <location>
        <begin position="18"/>
        <end position="142"/>
    </location>
</feature>
<name>A0ABU3WLW1_9NOCA</name>